<dbReference type="AlphaFoldDB" id="A0A0K6HT94"/>
<keyword evidence="8 14" id="KW-0862">Zinc</keyword>
<evidence type="ECO:0000259" key="16">
    <source>
        <dbReference type="PROSITE" id="PS51747"/>
    </source>
</evidence>
<evidence type="ECO:0000256" key="15">
    <source>
        <dbReference type="RuleBase" id="RU364006"/>
    </source>
</evidence>
<dbReference type="GO" id="GO:0004126">
    <property type="term" value="F:cytidine deaminase activity"/>
    <property type="evidence" value="ECO:0007669"/>
    <property type="project" value="UniProtKB-UniRule"/>
</dbReference>
<evidence type="ECO:0000256" key="11">
    <source>
        <dbReference type="ARBA" id="ARBA00049558"/>
    </source>
</evidence>
<dbReference type="PROSITE" id="PS00903">
    <property type="entry name" value="CYT_DCMP_DEAMINASES_1"/>
    <property type="match status" value="1"/>
</dbReference>
<comment type="similarity">
    <text evidence="3 15">Belongs to the cytidine and deoxycytidylate deaminase family.</text>
</comment>
<evidence type="ECO:0000313" key="18">
    <source>
        <dbReference type="Proteomes" id="UP000183900"/>
    </source>
</evidence>
<dbReference type="InterPro" id="IPR002125">
    <property type="entry name" value="CMP_dCMP_dom"/>
</dbReference>
<dbReference type="NCBIfam" id="NF004064">
    <property type="entry name" value="PRK05578.1"/>
    <property type="match status" value="1"/>
</dbReference>
<protein>
    <recommendedName>
        <fullName evidence="5 15">Cytidine deaminase</fullName>
        <ecNumber evidence="4 15">3.5.4.5</ecNumber>
    </recommendedName>
    <alternativeName>
        <fullName evidence="9 15">Cytidine aminohydrolase</fullName>
    </alternativeName>
</protein>
<dbReference type="NCBIfam" id="TIGR01354">
    <property type="entry name" value="cyt_deam_tetra"/>
    <property type="match status" value="1"/>
</dbReference>
<organism evidence="17 18">
    <name type="scientific">Pannonibacter indicus</name>
    <dbReference type="NCBI Taxonomy" id="466044"/>
    <lineage>
        <taxon>Bacteria</taxon>
        <taxon>Pseudomonadati</taxon>
        <taxon>Pseudomonadota</taxon>
        <taxon>Alphaproteobacteria</taxon>
        <taxon>Hyphomicrobiales</taxon>
        <taxon>Stappiaceae</taxon>
        <taxon>Pannonibacter</taxon>
    </lineage>
</organism>
<comment type="cofactor">
    <cofactor evidence="1 14 15">
        <name>Zn(2+)</name>
        <dbReference type="ChEBI" id="CHEBI:29105"/>
    </cofactor>
</comment>
<evidence type="ECO:0000313" key="17">
    <source>
        <dbReference type="EMBL" id="CUA94135.1"/>
    </source>
</evidence>
<comment type="catalytic activity">
    <reaction evidence="10 15">
        <text>2'-deoxycytidine + H2O + H(+) = 2'-deoxyuridine + NH4(+)</text>
        <dbReference type="Rhea" id="RHEA:13433"/>
        <dbReference type="ChEBI" id="CHEBI:15377"/>
        <dbReference type="ChEBI" id="CHEBI:15378"/>
        <dbReference type="ChEBI" id="CHEBI:15698"/>
        <dbReference type="ChEBI" id="CHEBI:16450"/>
        <dbReference type="ChEBI" id="CHEBI:28938"/>
        <dbReference type="EC" id="3.5.4.5"/>
    </reaction>
</comment>
<name>A0A0K6HT94_9HYPH</name>
<evidence type="ECO:0000256" key="12">
    <source>
        <dbReference type="PIRSR" id="PIRSR606262-1"/>
    </source>
</evidence>
<evidence type="ECO:0000256" key="9">
    <source>
        <dbReference type="ARBA" id="ARBA00032005"/>
    </source>
</evidence>
<comment type="catalytic activity">
    <reaction evidence="11 15">
        <text>cytidine + H2O + H(+) = uridine + NH4(+)</text>
        <dbReference type="Rhea" id="RHEA:16069"/>
        <dbReference type="ChEBI" id="CHEBI:15377"/>
        <dbReference type="ChEBI" id="CHEBI:15378"/>
        <dbReference type="ChEBI" id="CHEBI:16704"/>
        <dbReference type="ChEBI" id="CHEBI:17562"/>
        <dbReference type="ChEBI" id="CHEBI:28938"/>
        <dbReference type="EC" id="3.5.4.5"/>
    </reaction>
</comment>
<dbReference type="EC" id="3.5.4.5" evidence="4 15"/>
<keyword evidence="7 15" id="KW-0378">Hydrolase</keyword>
<dbReference type="GO" id="GO:0042802">
    <property type="term" value="F:identical protein binding"/>
    <property type="evidence" value="ECO:0007669"/>
    <property type="project" value="UniProtKB-ARBA"/>
</dbReference>
<feature type="binding site" evidence="14">
    <location>
        <position position="89"/>
    </location>
    <ligand>
        <name>Zn(2+)</name>
        <dbReference type="ChEBI" id="CHEBI:29105"/>
        <note>catalytic</note>
    </ligand>
</feature>
<dbReference type="InterPro" id="IPR016192">
    <property type="entry name" value="APOBEC/CMP_deaminase_Zn-bd"/>
</dbReference>
<accession>A0A0K6HT94</accession>
<dbReference type="InterPro" id="IPR050202">
    <property type="entry name" value="Cyt/Deoxycyt_deaminase"/>
</dbReference>
<dbReference type="PANTHER" id="PTHR11644">
    <property type="entry name" value="CYTIDINE DEAMINASE"/>
    <property type="match status" value="1"/>
</dbReference>
<dbReference type="PANTHER" id="PTHR11644:SF2">
    <property type="entry name" value="CYTIDINE DEAMINASE"/>
    <property type="match status" value="1"/>
</dbReference>
<evidence type="ECO:0000256" key="1">
    <source>
        <dbReference type="ARBA" id="ARBA00001947"/>
    </source>
</evidence>
<dbReference type="PROSITE" id="PS51747">
    <property type="entry name" value="CYT_DCMP_DEAMINASES_2"/>
    <property type="match status" value="1"/>
</dbReference>
<evidence type="ECO:0000256" key="6">
    <source>
        <dbReference type="ARBA" id="ARBA00022723"/>
    </source>
</evidence>
<evidence type="ECO:0000256" key="7">
    <source>
        <dbReference type="ARBA" id="ARBA00022801"/>
    </source>
</evidence>
<reference evidence="18" key="1">
    <citation type="submission" date="2015-08" db="EMBL/GenBank/DDBJ databases">
        <authorList>
            <person name="Varghese N."/>
        </authorList>
    </citation>
    <scope>NUCLEOTIDE SEQUENCE [LARGE SCALE GENOMIC DNA]</scope>
    <source>
        <strain evidence="18">DSM 23407</strain>
    </source>
</reference>
<dbReference type="GO" id="GO:0005829">
    <property type="term" value="C:cytosol"/>
    <property type="evidence" value="ECO:0007669"/>
    <property type="project" value="TreeGrafter"/>
</dbReference>
<keyword evidence="6 14" id="KW-0479">Metal-binding</keyword>
<sequence>MSAVDKLFEAAKAARENAYARYSNFKVGAAILAADGKIYPGCNVENAAYPQGVCAEAGAISAMVLAGQQQIEEVAVIADAALCTPCGGCRQKLKEFAAGSVRVHIANLDGIRRTFTIDELLPAGFQLLD</sequence>
<evidence type="ECO:0000256" key="14">
    <source>
        <dbReference type="PIRSR" id="PIRSR606262-3"/>
    </source>
</evidence>
<dbReference type="Proteomes" id="UP000183900">
    <property type="component" value="Unassembled WGS sequence"/>
</dbReference>
<comment type="function">
    <text evidence="2 15">This enzyme scavenges exogenous and endogenous cytidine and 2'-deoxycytidine for UMP synthesis.</text>
</comment>
<evidence type="ECO:0000256" key="8">
    <source>
        <dbReference type="ARBA" id="ARBA00022833"/>
    </source>
</evidence>
<dbReference type="Pfam" id="PF00383">
    <property type="entry name" value="dCMP_cyt_deam_1"/>
    <property type="match status" value="1"/>
</dbReference>
<gene>
    <name evidence="17" type="ORF">Ga0061067_10347</name>
</gene>
<dbReference type="EMBL" id="CYHE01000003">
    <property type="protein sequence ID" value="CUA94135.1"/>
    <property type="molecule type" value="Genomic_DNA"/>
</dbReference>
<evidence type="ECO:0000256" key="4">
    <source>
        <dbReference type="ARBA" id="ARBA00012783"/>
    </source>
</evidence>
<keyword evidence="18" id="KW-1185">Reference proteome</keyword>
<dbReference type="Gene3D" id="3.40.140.10">
    <property type="entry name" value="Cytidine Deaminase, domain 2"/>
    <property type="match status" value="1"/>
</dbReference>
<dbReference type="GO" id="GO:0072527">
    <property type="term" value="P:pyrimidine-containing compound metabolic process"/>
    <property type="evidence" value="ECO:0007669"/>
    <property type="project" value="UniProtKB-ARBA"/>
</dbReference>
<evidence type="ECO:0000256" key="13">
    <source>
        <dbReference type="PIRSR" id="PIRSR606262-2"/>
    </source>
</evidence>
<evidence type="ECO:0000256" key="10">
    <source>
        <dbReference type="ARBA" id="ARBA00049252"/>
    </source>
</evidence>
<feature type="binding site" evidence="14">
    <location>
        <position position="86"/>
    </location>
    <ligand>
        <name>Zn(2+)</name>
        <dbReference type="ChEBI" id="CHEBI:29105"/>
        <note>catalytic</note>
    </ligand>
</feature>
<dbReference type="OrthoDB" id="9795347at2"/>
<dbReference type="CDD" id="cd01283">
    <property type="entry name" value="cytidine_deaminase"/>
    <property type="match status" value="1"/>
</dbReference>
<evidence type="ECO:0000256" key="3">
    <source>
        <dbReference type="ARBA" id="ARBA00006576"/>
    </source>
</evidence>
<evidence type="ECO:0000256" key="5">
    <source>
        <dbReference type="ARBA" id="ARBA00018266"/>
    </source>
</evidence>
<dbReference type="RefSeq" id="WP_055454905.1">
    <property type="nucleotide sequence ID" value="NZ_CYHE01000003.1"/>
</dbReference>
<feature type="domain" description="CMP/dCMP-type deaminase" evidence="16">
    <location>
        <begin position="2"/>
        <end position="128"/>
    </location>
</feature>
<dbReference type="SUPFAM" id="SSF53927">
    <property type="entry name" value="Cytidine deaminase-like"/>
    <property type="match status" value="1"/>
</dbReference>
<feature type="binding site" evidence="13">
    <location>
        <begin position="43"/>
        <end position="49"/>
    </location>
    <ligand>
        <name>substrate</name>
    </ligand>
</feature>
<dbReference type="GO" id="GO:0008270">
    <property type="term" value="F:zinc ion binding"/>
    <property type="evidence" value="ECO:0007669"/>
    <property type="project" value="UniProtKB-UniRule"/>
</dbReference>
<dbReference type="InterPro" id="IPR016193">
    <property type="entry name" value="Cytidine_deaminase-like"/>
</dbReference>
<proteinExistence type="inferred from homology"/>
<feature type="active site" description="Proton donor" evidence="12">
    <location>
        <position position="56"/>
    </location>
</feature>
<evidence type="ECO:0000256" key="2">
    <source>
        <dbReference type="ARBA" id="ARBA00003949"/>
    </source>
</evidence>
<dbReference type="InterPro" id="IPR006262">
    <property type="entry name" value="Cyt_deam_tetra"/>
</dbReference>
<dbReference type="GO" id="GO:0055086">
    <property type="term" value="P:nucleobase-containing small molecule metabolic process"/>
    <property type="evidence" value="ECO:0007669"/>
    <property type="project" value="UniProtKB-ARBA"/>
</dbReference>
<dbReference type="FunFam" id="3.40.140.10:FF:000008">
    <property type="entry name" value="Cytidine deaminase"/>
    <property type="match status" value="1"/>
</dbReference>
<feature type="binding site" evidence="14">
    <location>
        <position position="54"/>
    </location>
    <ligand>
        <name>Zn(2+)</name>
        <dbReference type="ChEBI" id="CHEBI:29105"/>
        <note>catalytic</note>
    </ligand>
</feature>